<name>E3T600_9BACT</name>
<evidence type="ECO:0000256" key="1">
    <source>
        <dbReference type="ARBA" id="ARBA00004651"/>
    </source>
</evidence>
<keyword evidence="6 8" id="KW-1133">Transmembrane helix</keyword>
<dbReference type="AlphaFoldDB" id="E3T600"/>
<protein>
    <submittedName>
        <fullName evidence="10">Lipopolysaccharide ABC transporter permease protein</fullName>
    </submittedName>
</protein>
<keyword evidence="3" id="KW-0813">Transport</keyword>
<evidence type="ECO:0000259" key="9">
    <source>
        <dbReference type="Pfam" id="PF01061"/>
    </source>
</evidence>
<evidence type="ECO:0000256" key="6">
    <source>
        <dbReference type="ARBA" id="ARBA00022989"/>
    </source>
</evidence>
<dbReference type="EMBL" id="GU260698">
    <property type="protein sequence ID" value="ADC35744.1"/>
    <property type="molecule type" value="Genomic_DNA"/>
</dbReference>
<keyword evidence="5 8" id="KW-0812">Transmembrane</keyword>
<evidence type="ECO:0000256" key="4">
    <source>
        <dbReference type="ARBA" id="ARBA00022475"/>
    </source>
</evidence>
<evidence type="ECO:0000256" key="3">
    <source>
        <dbReference type="ARBA" id="ARBA00022448"/>
    </source>
</evidence>
<evidence type="ECO:0000256" key="8">
    <source>
        <dbReference type="SAM" id="Phobius"/>
    </source>
</evidence>
<accession>E3T600</accession>
<feature type="domain" description="ABC-2 type transporter transmembrane" evidence="9">
    <location>
        <begin position="20"/>
        <end position="124"/>
    </location>
</feature>
<proteinExistence type="inferred from homology"/>
<reference evidence="10" key="2">
    <citation type="journal article" date="2010" name="Appl. Environ. Microbiol.">
        <title>Comparative analysis of acidobacterial genomic fragments from terrestrial and aquatic metagenomic libraries, with emphasis on acidobacteria subdivision 6.</title>
        <authorList>
            <person name="Kielak A.M."/>
            <person name="van Veen J.A."/>
            <person name="Kowalchuk G.A."/>
        </authorList>
    </citation>
    <scope>NUCLEOTIDE SEQUENCE</scope>
</reference>
<dbReference type="GO" id="GO:0140359">
    <property type="term" value="F:ABC-type transporter activity"/>
    <property type="evidence" value="ECO:0007669"/>
    <property type="project" value="InterPro"/>
</dbReference>
<dbReference type="Pfam" id="PF01061">
    <property type="entry name" value="ABC2_membrane"/>
    <property type="match status" value="1"/>
</dbReference>
<feature type="transmembrane region" description="Helical" evidence="8">
    <location>
        <begin position="134"/>
        <end position="152"/>
    </location>
</feature>
<organism evidence="10">
    <name type="scientific">uncultured bacterium 293</name>
    <dbReference type="NCBI Taxonomy" id="698389"/>
    <lineage>
        <taxon>Bacteria</taxon>
        <taxon>environmental samples</taxon>
    </lineage>
</organism>
<sequence length="163" mass="18172">MKKVLFPAEVLPVVTVLANLIHFLLGLPILILFLILKGHLAWTALLLPVPIAVQLLLTLGLALLVSSLSVYFRDIQNILTHVLQVWFFATPVLYPYSQPGGFMHSLLRVNPMTHVLVAYQDLLFYGVVPPWKGLLGTVVFGLLAFTLGAFVFDRLRDTLPEEV</sequence>
<keyword evidence="7 8" id="KW-0472">Membrane</keyword>
<reference evidence="10" key="1">
    <citation type="submission" date="2009-12" db="EMBL/GenBank/DDBJ databases">
        <authorList>
            <person name="Kielak A."/>
            <person name="van Veen J.A."/>
            <person name="Kowalchuk G.A."/>
        </authorList>
    </citation>
    <scope>NUCLEOTIDE SEQUENCE</scope>
</reference>
<dbReference type="InterPro" id="IPR013525">
    <property type="entry name" value="ABC2_TM"/>
</dbReference>
<dbReference type="GO" id="GO:0015920">
    <property type="term" value="P:lipopolysaccharide transport"/>
    <property type="evidence" value="ECO:0007669"/>
    <property type="project" value="TreeGrafter"/>
</dbReference>
<comment type="subcellular location">
    <subcellularLocation>
        <location evidence="1">Cell membrane</location>
        <topology evidence="1">Multi-pass membrane protein</topology>
    </subcellularLocation>
</comment>
<dbReference type="GO" id="GO:0005886">
    <property type="term" value="C:plasma membrane"/>
    <property type="evidence" value="ECO:0007669"/>
    <property type="project" value="UniProtKB-SubCell"/>
</dbReference>
<evidence type="ECO:0000313" key="10">
    <source>
        <dbReference type="EMBL" id="ADC35744.1"/>
    </source>
</evidence>
<keyword evidence="4" id="KW-1003">Cell membrane</keyword>
<comment type="similarity">
    <text evidence="2">Belongs to the ABC-2 integral membrane protein family.</text>
</comment>
<evidence type="ECO:0000256" key="7">
    <source>
        <dbReference type="ARBA" id="ARBA00023136"/>
    </source>
</evidence>
<feature type="transmembrane region" description="Helical" evidence="8">
    <location>
        <begin position="78"/>
        <end position="97"/>
    </location>
</feature>
<feature type="transmembrane region" description="Helical" evidence="8">
    <location>
        <begin position="12"/>
        <end position="36"/>
    </location>
</feature>
<feature type="transmembrane region" description="Helical" evidence="8">
    <location>
        <begin position="45"/>
        <end position="72"/>
    </location>
</feature>
<dbReference type="PANTHER" id="PTHR30413:SF10">
    <property type="entry name" value="CAPSULE POLYSACCHARIDE EXPORT INNER-MEMBRANE PROTEIN CTRC"/>
    <property type="match status" value="1"/>
</dbReference>
<evidence type="ECO:0000256" key="5">
    <source>
        <dbReference type="ARBA" id="ARBA00022692"/>
    </source>
</evidence>
<evidence type="ECO:0000256" key="2">
    <source>
        <dbReference type="ARBA" id="ARBA00007783"/>
    </source>
</evidence>
<dbReference type="PANTHER" id="PTHR30413">
    <property type="entry name" value="INNER MEMBRANE TRANSPORT PERMEASE"/>
    <property type="match status" value="1"/>
</dbReference>